<comment type="function">
    <text evidence="3">Catalyzes the reversible conversion of ribose-5-phosphate to ribulose 5-phosphate.</text>
</comment>
<organism evidence="4 5">
    <name type="scientific">Photobacterium aquimaris</name>
    <dbReference type="NCBI Taxonomy" id="512643"/>
    <lineage>
        <taxon>Bacteria</taxon>
        <taxon>Pseudomonadati</taxon>
        <taxon>Pseudomonadota</taxon>
        <taxon>Gammaproteobacteria</taxon>
        <taxon>Vibrionales</taxon>
        <taxon>Vibrionaceae</taxon>
        <taxon>Photobacterium</taxon>
    </lineage>
</organism>
<comment type="pathway">
    <text evidence="3">Carbohydrate degradation; pentose phosphate pathway; D-ribose 5-phosphate from D-ribulose 5-phosphate (non-oxidative stage): step 1/1.</text>
</comment>
<dbReference type="SUPFAM" id="SSF100950">
    <property type="entry name" value="NagB/RpiA/CoA transferase-like"/>
    <property type="match status" value="1"/>
</dbReference>
<dbReference type="EC" id="5.3.1.6" evidence="3"/>
<dbReference type="GO" id="GO:0004751">
    <property type="term" value="F:ribose-5-phosphate isomerase activity"/>
    <property type="evidence" value="ECO:0007669"/>
    <property type="project" value="UniProtKB-UniRule"/>
</dbReference>
<dbReference type="Gene3D" id="3.30.70.260">
    <property type="match status" value="1"/>
</dbReference>
<dbReference type="GO" id="GO:0009052">
    <property type="term" value="P:pentose-phosphate shunt, non-oxidative branch"/>
    <property type="evidence" value="ECO:0007669"/>
    <property type="project" value="UniProtKB-UniRule"/>
</dbReference>
<proteinExistence type="inferred from homology"/>
<comment type="caution">
    <text evidence="4">The sequence shown here is derived from an EMBL/GenBank/DDBJ whole genome shotgun (WGS) entry which is preliminary data.</text>
</comment>
<evidence type="ECO:0000256" key="2">
    <source>
        <dbReference type="ARBA" id="ARBA00023235"/>
    </source>
</evidence>
<keyword evidence="2 3" id="KW-0413">Isomerase</keyword>
<accession>A0A2T3IGS0</accession>
<dbReference type="Proteomes" id="UP000240254">
    <property type="component" value="Unassembled WGS sequence"/>
</dbReference>
<evidence type="ECO:0000313" key="4">
    <source>
        <dbReference type="EMBL" id="PSU26351.1"/>
    </source>
</evidence>
<comment type="subunit">
    <text evidence="3">Homodimer.</text>
</comment>
<name>A0A2T3IGS0_9GAMM</name>
<feature type="binding site" evidence="3">
    <location>
        <position position="121"/>
    </location>
    <ligand>
        <name>substrate</name>
    </ligand>
</feature>
<dbReference type="SUPFAM" id="SSF75445">
    <property type="entry name" value="D-ribose-5-phosphate isomerase (RpiA), lid domain"/>
    <property type="match status" value="1"/>
</dbReference>
<dbReference type="Pfam" id="PF06026">
    <property type="entry name" value="Rib_5-P_isom_A"/>
    <property type="match status" value="1"/>
</dbReference>
<dbReference type="PANTHER" id="PTHR11934:SF0">
    <property type="entry name" value="RIBOSE-5-PHOSPHATE ISOMERASE"/>
    <property type="match status" value="1"/>
</dbReference>
<comment type="similarity">
    <text evidence="3">Belongs to the ribose 5-phosphate isomerase family.</text>
</comment>
<sequence>MTQDEMKKAAGWAALEYVTKNSIVGVGTGSTVNHFIDALATRKEEIKGAVSSSVASTERLEQIGIKVFDANDVASLDIYVDGADEINAQFDMIKGGGAALTREKIVAAIADKFICIVDNTKQVDVLGQFPLPVEVIPMARSFIGRELVKLGGDPVYREGVVTDNGNIILDVYNMAITDPKAMEDSINALPGVVTVGLFAHRGADVVLIGTPEGTKIIEK</sequence>
<dbReference type="AlphaFoldDB" id="A0A2T3IGS0"/>
<feature type="active site" description="Proton acceptor" evidence="3">
    <location>
        <position position="103"/>
    </location>
</feature>
<dbReference type="PANTHER" id="PTHR11934">
    <property type="entry name" value="RIBOSE-5-PHOSPHATE ISOMERASE"/>
    <property type="match status" value="1"/>
</dbReference>
<evidence type="ECO:0000256" key="3">
    <source>
        <dbReference type="HAMAP-Rule" id="MF_00170"/>
    </source>
</evidence>
<evidence type="ECO:0000313" key="5">
    <source>
        <dbReference type="Proteomes" id="UP000240254"/>
    </source>
</evidence>
<dbReference type="InterPro" id="IPR004788">
    <property type="entry name" value="Ribose5P_isomerase_type_A"/>
</dbReference>
<dbReference type="OrthoDB" id="5870696at2"/>
<dbReference type="EMBL" id="PYMK01000020">
    <property type="protein sequence ID" value="PSU26351.1"/>
    <property type="molecule type" value="Genomic_DNA"/>
</dbReference>
<feature type="binding site" evidence="3">
    <location>
        <begin position="28"/>
        <end position="31"/>
    </location>
    <ligand>
        <name>substrate</name>
    </ligand>
</feature>
<dbReference type="InterPro" id="IPR020672">
    <property type="entry name" value="Ribose5P_isomerase_typA_subgr"/>
</dbReference>
<dbReference type="NCBIfam" id="TIGR00021">
    <property type="entry name" value="rpiA"/>
    <property type="match status" value="1"/>
</dbReference>
<comment type="catalytic activity">
    <reaction evidence="1 3">
        <text>aldehydo-D-ribose 5-phosphate = D-ribulose 5-phosphate</text>
        <dbReference type="Rhea" id="RHEA:14657"/>
        <dbReference type="ChEBI" id="CHEBI:58121"/>
        <dbReference type="ChEBI" id="CHEBI:58273"/>
        <dbReference type="EC" id="5.3.1.6"/>
    </reaction>
</comment>
<evidence type="ECO:0000256" key="1">
    <source>
        <dbReference type="ARBA" id="ARBA00001713"/>
    </source>
</evidence>
<gene>
    <name evidence="3" type="primary">rpiA</name>
    <name evidence="4" type="ORF">CTM88_16255</name>
</gene>
<dbReference type="InterPro" id="IPR037171">
    <property type="entry name" value="NagB/RpiA_transferase-like"/>
</dbReference>
<feature type="binding site" evidence="3">
    <location>
        <begin position="94"/>
        <end position="97"/>
    </location>
    <ligand>
        <name>substrate</name>
    </ligand>
</feature>
<dbReference type="NCBIfam" id="NF001924">
    <property type="entry name" value="PRK00702.1"/>
    <property type="match status" value="1"/>
</dbReference>
<dbReference type="RefSeq" id="WP_065167859.1">
    <property type="nucleotide sequence ID" value="NZ_LZEZ01000016.1"/>
</dbReference>
<protein>
    <recommendedName>
        <fullName evidence="3">Ribose-5-phosphate isomerase A</fullName>
        <ecNumber evidence="3">5.3.1.6</ecNumber>
    </recommendedName>
    <alternativeName>
        <fullName evidence="3">Phosphoriboisomerase A</fullName>
        <shortName evidence="3">PRI</shortName>
    </alternativeName>
</protein>
<dbReference type="UniPathway" id="UPA00115">
    <property type="reaction ID" value="UER00412"/>
</dbReference>
<dbReference type="Gene3D" id="3.40.50.1360">
    <property type="match status" value="1"/>
</dbReference>
<reference evidence="4 5" key="1">
    <citation type="submission" date="2018-03" db="EMBL/GenBank/DDBJ databases">
        <title>Whole genome sequencing of Histamine producing bacteria.</title>
        <authorList>
            <person name="Butler K."/>
        </authorList>
    </citation>
    <scope>NUCLEOTIDE SEQUENCE [LARGE SCALE GENOMIC DNA]</scope>
    <source>
        <strain evidence="4 5">BS2</strain>
    </source>
</reference>
<feature type="binding site" evidence="3">
    <location>
        <begin position="81"/>
        <end position="84"/>
    </location>
    <ligand>
        <name>substrate</name>
    </ligand>
</feature>
<dbReference type="GO" id="GO:0005829">
    <property type="term" value="C:cytosol"/>
    <property type="evidence" value="ECO:0007669"/>
    <property type="project" value="TreeGrafter"/>
</dbReference>
<dbReference type="FunFam" id="3.30.70.260:FF:000004">
    <property type="entry name" value="Ribose-5-phosphate isomerase A"/>
    <property type="match status" value="1"/>
</dbReference>
<dbReference type="GO" id="GO:0006014">
    <property type="term" value="P:D-ribose metabolic process"/>
    <property type="evidence" value="ECO:0007669"/>
    <property type="project" value="TreeGrafter"/>
</dbReference>
<dbReference type="HAMAP" id="MF_00170">
    <property type="entry name" value="Rib_5P_isom_A"/>
    <property type="match status" value="1"/>
</dbReference>
<dbReference type="CDD" id="cd01398">
    <property type="entry name" value="RPI_A"/>
    <property type="match status" value="1"/>
</dbReference>
<dbReference type="FunFam" id="3.40.50.1360:FF:000001">
    <property type="entry name" value="Ribose-5-phosphate isomerase A"/>
    <property type="match status" value="1"/>
</dbReference>